<sequence length="267" mass="30798">MHRLEKVRSALVSMVLSSQWGNLRRSSSAPEEQENVRDTIMNDDFWRKAKRILQITKPIYRMPRFSDTDKAVIGEVYEQMDTTLGQIKDILSNDLVVYNLIHTLVVARWDRMNIPLHCLAYVLVPRYYTNAWLLKPAPGGGRRKKPHTDSEVQRGYLEAIEKIIQDPIEAGLIRQQISDFVSNKGVFVQPQAVHDRATMTALSWWHLYSGVAPTLLSLALKVLSQSVNTSCAERYRNDYEKYKNWDVFGDDANIEEDLLTMEARENV</sequence>
<protein>
    <submittedName>
        <fullName evidence="1">Uncharacterized protein</fullName>
    </submittedName>
</protein>
<dbReference type="InterPro" id="IPR012337">
    <property type="entry name" value="RNaseH-like_sf"/>
</dbReference>
<gene>
    <name evidence="1" type="ORF">RHGRI_007684</name>
</gene>
<dbReference type="SUPFAM" id="SSF53098">
    <property type="entry name" value="Ribonuclease H-like"/>
    <property type="match status" value="1"/>
</dbReference>
<name>A0AAV6KXV7_9ERIC</name>
<dbReference type="AlphaFoldDB" id="A0AAV6KXV7"/>
<proteinExistence type="predicted"/>
<dbReference type="PANTHER" id="PTHR32166:SF123">
    <property type="entry name" value="BED-TYPE DOMAIN-CONTAINING PROTEIN"/>
    <property type="match status" value="1"/>
</dbReference>
<comment type="caution">
    <text evidence="1">The sequence shown here is derived from an EMBL/GenBank/DDBJ whole genome shotgun (WGS) entry which is preliminary data.</text>
</comment>
<evidence type="ECO:0000313" key="2">
    <source>
        <dbReference type="Proteomes" id="UP000823749"/>
    </source>
</evidence>
<reference evidence="1" key="1">
    <citation type="submission" date="2020-08" db="EMBL/GenBank/DDBJ databases">
        <title>Plant Genome Project.</title>
        <authorList>
            <person name="Zhang R.-G."/>
        </authorList>
    </citation>
    <scope>NUCLEOTIDE SEQUENCE</scope>
    <source>
        <strain evidence="1">WSP0</strain>
        <tissue evidence="1">Leaf</tissue>
    </source>
</reference>
<accession>A0AAV6KXV7</accession>
<dbReference type="Proteomes" id="UP000823749">
    <property type="component" value="Chromosome 3"/>
</dbReference>
<organism evidence="1 2">
    <name type="scientific">Rhododendron griersonianum</name>
    <dbReference type="NCBI Taxonomy" id="479676"/>
    <lineage>
        <taxon>Eukaryota</taxon>
        <taxon>Viridiplantae</taxon>
        <taxon>Streptophyta</taxon>
        <taxon>Embryophyta</taxon>
        <taxon>Tracheophyta</taxon>
        <taxon>Spermatophyta</taxon>
        <taxon>Magnoliopsida</taxon>
        <taxon>eudicotyledons</taxon>
        <taxon>Gunneridae</taxon>
        <taxon>Pentapetalae</taxon>
        <taxon>asterids</taxon>
        <taxon>Ericales</taxon>
        <taxon>Ericaceae</taxon>
        <taxon>Ericoideae</taxon>
        <taxon>Rhodoreae</taxon>
        <taxon>Rhododendron</taxon>
    </lineage>
</organism>
<dbReference type="EMBL" id="JACTNZ010000003">
    <property type="protein sequence ID" value="KAG5557527.1"/>
    <property type="molecule type" value="Genomic_DNA"/>
</dbReference>
<keyword evidence="2" id="KW-1185">Reference proteome</keyword>
<dbReference type="PANTHER" id="PTHR32166">
    <property type="entry name" value="OSJNBA0013A04.12 PROTEIN"/>
    <property type="match status" value="1"/>
</dbReference>
<evidence type="ECO:0000313" key="1">
    <source>
        <dbReference type="EMBL" id="KAG5557527.1"/>
    </source>
</evidence>